<evidence type="ECO:0000313" key="8">
    <source>
        <dbReference type="Proteomes" id="UP000217446"/>
    </source>
</evidence>
<feature type="domain" description="Aldehyde dehydrogenase" evidence="6">
    <location>
        <begin position="34"/>
        <end position="491"/>
    </location>
</feature>
<dbReference type="PANTHER" id="PTHR11699">
    <property type="entry name" value="ALDEHYDE DEHYDROGENASE-RELATED"/>
    <property type="match status" value="1"/>
</dbReference>
<protein>
    <submittedName>
        <fullName evidence="7">Succinic semialdehyde dehydrogenase</fullName>
    </submittedName>
</protein>
<accession>A0A286PG30</accession>
<evidence type="ECO:0000256" key="1">
    <source>
        <dbReference type="ARBA" id="ARBA00009986"/>
    </source>
</evidence>
<dbReference type="Pfam" id="PF00171">
    <property type="entry name" value="Aldedh"/>
    <property type="match status" value="1"/>
</dbReference>
<dbReference type="Gene3D" id="3.40.605.10">
    <property type="entry name" value="Aldehyde Dehydrogenase, Chain A, domain 1"/>
    <property type="match status" value="1"/>
</dbReference>
<dbReference type="CDD" id="cd07101">
    <property type="entry name" value="ALDH_SSADH2_GabD2"/>
    <property type="match status" value="1"/>
</dbReference>
<dbReference type="PROSITE" id="PS00687">
    <property type="entry name" value="ALDEHYDE_DEHYDR_GLU"/>
    <property type="match status" value="1"/>
</dbReference>
<comment type="caution">
    <text evidence="7">The sequence shown here is derived from an EMBL/GenBank/DDBJ whole genome shotgun (WGS) entry which is preliminary data.</text>
</comment>
<dbReference type="AlphaFoldDB" id="A0A286PG30"/>
<dbReference type="STRING" id="1963.AQJ27_50125"/>
<sequence length="527" mass="56891">MRQSSESRRSTSAVGAGRPDAPLVRRLTAGVAATGEPVATTAPFTGDALAVLPQSTATDVADAFAAAREAQRRWAALPARRRAEPFLRLHDVMLSRRNEILDLLQWENGKARHHAFEELLEAASSTLYAARQAPKVLRPHRRQGAFPLLTRAVETPHPKGVVGIITPWNYPLALGMDVIPALLAGNAVVHKPDNQTALSSLWPRALLQELGLPADLWQVVLGRSNVVGEPMMEHADFIGFTGSTAVGRTIAEQAGRRLIGCSLELGGKNPLLVLADADLDHTVDSAVRACFASSGQLCVSVERIYVHTSLYEQFVTRFGARVRAMKLGAQLDFTADMGSLTSQGQLDRISTQVEEARAAGATVVAGGRPRPDLGPYFYEPTVLTGVTPEVPLWRDETFGPVVSVYPFENEEEAVRAANDSVYGLNASVFSRDVRRARRLAARIEAGTVNINEGYASAYASQGAPMGGMKDSGLGRRHGRAGLLKYTEPQNVSSQHVLGFDPPARMSKAGYAELLTASLHTLKTLRIR</sequence>
<evidence type="ECO:0000256" key="3">
    <source>
        <dbReference type="PROSITE-ProRule" id="PRU10007"/>
    </source>
</evidence>
<dbReference type="InterPro" id="IPR016161">
    <property type="entry name" value="Ald_DH/histidinol_DH"/>
</dbReference>
<feature type="region of interest" description="Disordered" evidence="5">
    <location>
        <begin position="1"/>
        <end position="20"/>
    </location>
</feature>
<dbReference type="GO" id="GO:0016620">
    <property type="term" value="F:oxidoreductase activity, acting on the aldehyde or oxo group of donors, NAD or NADP as acceptor"/>
    <property type="evidence" value="ECO:0007669"/>
    <property type="project" value="InterPro"/>
</dbReference>
<evidence type="ECO:0000256" key="5">
    <source>
        <dbReference type="SAM" id="MobiDB-lite"/>
    </source>
</evidence>
<dbReference type="NCBIfam" id="NF006916">
    <property type="entry name" value="PRK09407.1"/>
    <property type="match status" value="1"/>
</dbReference>
<organism evidence="7 8">
    <name type="scientific">Streptomyces olivochromogenes</name>
    <dbReference type="NCBI Taxonomy" id="1963"/>
    <lineage>
        <taxon>Bacteria</taxon>
        <taxon>Bacillati</taxon>
        <taxon>Actinomycetota</taxon>
        <taxon>Actinomycetes</taxon>
        <taxon>Kitasatosporales</taxon>
        <taxon>Streptomycetaceae</taxon>
        <taxon>Streptomyces</taxon>
    </lineage>
</organism>
<dbReference type="Proteomes" id="UP000217446">
    <property type="component" value="Unassembled WGS sequence"/>
</dbReference>
<dbReference type="EMBL" id="BDQI01000055">
    <property type="protein sequence ID" value="GAX58509.1"/>
    <property type="molecule type" value="Genomic_DNA"/>
</dbReference>
<dbReference type="InterPro" id="IPR015590">
    <property type="entry name" value="Aldehyde_DH_dom"/>
</dbReference>
<comment type="similarity">
    <text evidence="1 4">Belongs to the aldehyde dehydrogenase family.</text>
</comment>
<keyword evidence="8" id="KW-1185">Reference proteome</keyword>
<dbReference type="RefSeq" id="WP_079065930.1">
    <property type="nucleotide sequence ID" value="NZ_BDQI01000055.1"/>
</dbReference>
<dbReference type="InterPro" id="IPR029510">
    <property type="entry name" value="Ald_DH_CS_GLU"/>
</dbReference>
<evidence type="ECO:0000259" key="6">
    <source>
        <dbReference type="Pfam" id="PF00171"/>
    </source>
</evidence>
<proteinExistence type="inferred from homology"/>
<dbReference type="SUPFAM" id="SSF53720">
    <property type="entry name" value="ALDH-like"/>
    <property type="match status" value="1"/>
</dbReference>
<feature type="active site" evidence="3">
    <location>
        <position position="264"/>
    </location>
</feature>
<evidence type="ECO:0000256" key="4">
    <source>
        <dbReference type="RuleBase" id="RU003345"/>
    </source>
</evidence>
<reference evidence="8" key="1">
    <citation type="submission" date="2017-05" db="EMBL/GenBank/DDBJ databases">
        <title>Streptomyces olivochromogenes NBRC 3561 whole genome shotgun sequence.</title>
        <authorList>
            <person name="Dohra H."/>
            <person name="Kodani S."/>
        </authorList>
    </citation>
    <scope>NUCLEOTIDE SEQUENCE [LARGE SCALE GENOMIC DNA]</scope>
    <source>
        <strain evidence="8">NBRC 3561</strain>
    </source>
</reference>
<dbReference type="Gene3D" id="3.40.309.10">
    <property type="entry name" value="Aldehyde Dehydrogenase, Chain A, domain 2"/>
    <property type="match status" value="1"/>
</dbReference>
<evidence type="ECO:0000256" key="2">
    <source>
        <dbReference type="ARBA" id="ARBA00023002"/>
    </source>
</evidence>
<dbReference type="InterPro" id="IPR016162">
    <property type="entry name" value="Ald_DH_N"/>
</dbReference>
<dbReference type="InterPro" id="IPR016163">
    <property type="entry name" value="Ald_DH_C"/>
</dbReference>
<name>A0A286PG30_STROL</name>
<dbReference type="FunFam" id="3.40.309.10:FF:000009">
    <property type="entry name" value="Aldehyde dehydrogenase A"/>
    <property type="match status" value="1"/>
</dbReference>
<keyword evidence="2 4" id="KW-0560">Oxidoreductase</keyword>
<gene>
    <name evidence="7" type="primary">gabD2</name>
    <name evidence="7" type="ORF">SO3561_10082</name>
</gene>
<evidence type="ECO:0000313" key="7">
    <source>
        <dbReference type="EMBL" id="GAX58509.1"/>
    </source>
</evidence>